<feature type="compositionally biased region" description="Basic and acidic residues" evidence="1">
    <location>
        <begin position="218"/>
        <end position="234"/>
    </location>
</feature>
<comment type="caution">
    <text evidence="2">The sequence shown here is derived from an EMBL/GenBank/DDBJ whole genome shotgun (WGS) entry which is preliminary data.</text>
</comment>
<dbReference type="Proteomes" id="UP001642405">
    <property type="component" value="Unassembled WGS sequence"/>
</dbReference>
<gene>
    <name evidence="2" type="ORF">SCUCBS95973_004700</name>
</gene>
<accession>A0ABP0BQP9</accession>
<feature type="region of interest" description="Disordered" evidence="1">
    <location>
        <begin position="170"/>
        <end position="242"/>
    </location>
</feature>
<evidence type="ECO:0000313" key="3">
    <source>
        <dbReference type="Proteomes" id="UP001642405"/>
    </source>
</evidence>
<keyword evidence="3" id="KW-1185">Reference proteome</keyword>
<dbReference type="EMBL" id="CAWUHB010000024">
    <property type="protein sequence ID" value="CAK7222027.1"/>
    <property type="molecule type" value="Genomic_DNA"/>
</dbReference>
<sequence length="242" mass="25870">MTRKNIDSAPLHETGNAVQDHILVNGGKPVVTKAAVRTPIVVHDAPVEMETDNESGDDDIPETQPAGVTFVTDVQPMKRQKTGFEPSPNFQDSFVGMPMDNTGITSGLPPAPPPTPDIPQFKFTMPTPNQKGATKTRAQARKELQENVKNGVPLGDDLDPEDVNDAVTLVNTEANTPPGGRLKRYHSKAADSGSATSSNSDSPRSSGASCPKNSKKRIMAEKRNSEKRNSEKRKSSSGSAKA</sequence>
<feature type="compositionally biased region" description="Low complexity" evidence="1">
    <location>
        <begin position="190"/>
        <end position="202"/>
    </location>
</feature>
<protein>
    <submittedName>
        <fullName evidence="2">Uncharacterized protein</fullName>
    </submittedName>
</protein>
<name>A0ABP0BQP9_9PEZI</name>
<evidence type="ECO:0000256" key="1">
    <source>
        <dbReference type="SAM" id="MobiDB-lite"/>
    </source>
</evidence>
<proteinExistence type="predicted"/>
<feature type="compositionally biased region" description="Polar residues" evidence="1">
    <location>
        <begin position="203"/>
        <end position="212"/>
    </location>
</feature>
<evidence type="ECO:0000313" key="2">
    <source>
        <dbReference type="EMBL" id="CAK7222027.1"/>
    </source>
</evidence>
<reference evidence="2 3" key="1">
    <citation type="submission" date="2024-01" db="EMBL/GenBank/DDBJ databases">
        <authorList>
            <person name="Allen C."/>
            <person name="Tagirdzhanova G."/>
        </authorList>
    </citation>
    <scope>NUCLEOTIDE SEQUENCE [LARGE SCALE GENOMIC DNA]</scope>
</reference>
<organism evidence="2 3">
    <name type="scientific">Sporothrix curviconia</name>
    <dbReference type="NCBI Taxonomy" id="1260050"/>
    <lineage>
        <taxon>Eukaryota</taxon>
        <taxon>Fungi</taxon>
        <taxon>Dikarya</taxon>
        <taxon>Ascomycota</taxon>
        <taxon>Pezizomycotina</taxon>
        <taxon>Sordariomycetes</taxon>
        <taxon>Sordariomycetidae</taxon>
        <taxon>Ophiostomatales</taxon>
        <taxon>Ophiostomataceae</taxon>
        <taxon>Sporothrix</taxon>
    </lineage>
</organism>